<reference evidence="1" key="1">
    <citation type="journal article" date="2021" name="Sci. Rep.">
        <title>Diploid genomic architecture of Nitzschia inconspicua, an elite biomass production diatom.</title>
        <authorList>
            <person name="Oliver A."/>
            <person name="Podell S."/>
            <person name="Pinowska A."/>
            <person name="Traller J.C."/>
            <person name="Smith S.R."/>
            <person name="McClure R."/>
            <person name="Beliaev A."/>
            <person name="Bohutskyi P."/>
            <person name="Hill E.A."/>
            <person name="Rabines A."/>
            <person name="Zheng H."/>
            <person name="Allen L.Z."/>
            <person name="Kuo A."/>
            <person name="Grigoriev I.V."/>
            <person name="Allen A.E."/>
            <person name="Hazlebeck D."/>
            <person name="Allen E.E."/>
        </authorList>
    </citation>
    <scope>NUCLEOTIDE SEQUENCE</scope>
    <source>
        <strain evidence="1">Hildebrandi</strain>
    </source>
</reference>
<evidence type="ECO:0000313" key="1">
    <source>
        <dbReference type="EMBL" id="KAG7372943.1"/>
    </source>
</evidence>
<reference evidence="1" key="2">
    <citation type="submission" date="2021-04" db="EMBL/GenBank/DDBJ databases">
        <authorList>
            <person name="Podell S."/>
        </authorList>
    </citation>
    <scope>NUCLEOTIDE SEQUENCE</scope>
    <source>
        <strain evidence="1">Hildebrandi</strain>
    </source>
</reference>
<name>A0A9K3Q6M7_9STRA</name>
<dbReference type="EMBL" id="JAGRRH010000002">
    <property type="protein sequence ID" value="KAG7372943.1"/>
    <property type="molecule type" value="Genomic_DNA"/>
</dbReference>
<comment type="caution">
    <text evidence="1">The sequence shown here is derived from an EMBL/GenBank/DDBJ whole genome shotgun (WGS) entry which is preliminary data.</text>
</comment>
<dbReference type="AlphaFoldDB" id="A0A9K3Q6M7"/>
<organism evidence="1 2">
    <name type="scientific">Nitzschia inconspicua</name>
    <dbReference type="NCBI Taxonomy" id="303405"/>
    <lineage>
        <taxon>Eukaryota</taxon>
        <taxon>Sar</taxon>
        <taxon>Stramenopiles</taxon>
        <taxon>Ochrophyta</taxon>
        <taxon>Bacillariophyta</taxon>
        <taxon>Bacillariophyceae</taxon>
        <taxon>Bacillariophycidae</taxon>
        <taxon>Bacillariales</taxon>
        <taxon>Bacillariaceae</taxon>
        <taxon>Nitzschia</taxon>
    </lineage>
</organism>
<sequence length="483" mass="53765">MVKELVDEYGNKNPPLSIGYDHPLIVVAPDPKQADGNIGPPGIGKSKLVYAAAEYIAFKKKKNVLWVGRRIAHEMFVVKLFSADNHAAGNLFEYKTNEWSVEKIMQLPTFKDVEVLILDAPTQASNKTGQAGVDAFEWAGKRERESGRRVIHVSSLGSFAHKQTIRDQFNLREVKMRLFTRDDYVKSLSDPDLKKQVCDTLGINDPESVTNQDVVDQKFFYSGINARWFYNKSIAEIIDECTEIVQRLDNNVTSTGPKDPRAVNSVLATAARDGRIIRVYTSCHLAQYIGSSKGSYHNKFLKLFPFVAHTLGTCTPGEIFESDFRLQLEQCHNLRVAQIAIMGPDKAEDVMVVLGKHCDGDKSKILCPAGKINILPDPPKDPVALHQTMLPAANIMKVSQWFIPNIGKTHSADTNQLKRIVDGLLMDGFVLGETITIVYVIEDCDKSGNIAAHLQGSKLEIDKETFGLKVVHSVYERIAAVPK</sequence>
<accession>A0A9K3Q6M7</accession>
<gene>
    <name evidence="1" type="ORF">IV203_033667</name>
</gene>
<proteinExistence type="predicted"/>
<dbReference type="Proteomes" id="UP000693970">
    <property type="component" value="Unassembled WGS sequence"/>
</dbReference>
<evidence type="ECO:0000313" key="2">
    <source>
        <dbReference type="Proteomes" id="UP000693970"/>
    </source>
</evidence>
<keyword evidence="2" id="KW-1185">Reference proteome</keyword>
<protein>
    <submittedName>
        <fullName evidence="1">Uncharacterized protein</fullName>
    </submittedName>
</protein>